<dbReference type="AlphaFoldDB" id="A0A915PTX1"/>
<sequence length="44" mass="4974">MDQFTVCEQQWIKIIYVPWILSLSVNDLPGHSDLEVQPGLATTS</sequence>
<keyword evidence="1" id="KW-1185">Reference proteome</keyword>
<evidence type="ECO:0000313" key="1">
    <source>
        <dbReference type="Proteomes" id="UP000887581"/>
    </source>
</evidence>
<protein>
    <submittedName>
        <fullName evidence="2">Uncharacterized protein</fullName>
    </submittedName>
</protein>
<evidence type="ECO:0000313" key="2">
    <source>
        <dbReference type="WBParaSite" id="sdigi.contig253.g6714.t1"/>
    </source>
</evidence>
<reference evidence="2" key="1">
    <citation type="submission" date="2022-11" db="UniProtKB">
        <authorList>
            <consortium name="WormBaseParasite"/>
        </authorList>
    </citation>
    <scope>IDENTIFICATION</scope>
</reference>
<dbReference type="Proteomes" id="UP000887581">
    <property type="component" value="Unplaced"/>
</dbReference>
<dbReference type="WBParaSite" id="sdigi.contig253.g6714.t1">
    <property type="protein sequence ID" value="sdigi.contig253.g6714.t1"/>
    <property type="gene ID" value="sdigi.contig253.g6714"/>
</dbReference>
<name>A0A915PTX1_9BILA</name>
<proteinExistence type="predicted"/>
<accession>A0A915PTX1</accession>
<organism evidence="1 2">
    <name type="scientific">Setaria digitata</name>
    <dbReference type="NCBI Taxonomy" id="48799"/>
    <lineage>
        <taxon>Eukaryota</taxon>
        <taxon>Metazoa</taxon>
        <taxon>Ecdysozoa</taxon>
        <taxon>Nematoda</taxon>
        <taxon>Chromadorea</taxon>
        <taxon>Rhabditida</taxon>
        <taxon>Spirurina</taxon>
        <taxon>Spiruromorpha</taxon>
        <taxon>Filarioidea</taxon>
        <taxon>Setariidae</taxon>
        <taxon>Setaria</taxon>
    </lineage>
</organism>